<feature type="transmembrane region" description="Helical" evidence="17">
    <location>
        <begin position="1477"/>
        <end position="1495"/>
    </location>
</feature>
<keyword evidence="15" id="KW-0693">Viral RNA replication</keyword>
<feature type="domain" description="RdRp catalytic" evidence="18">
    <location>
        <begin position="3090"/>
        <end position="3221"/>
    </location>
</feature>
<dbReference type="SUPFAM" id="SSF88633">
    <property type="entry name" value="Positive stranded ssRNA viruses"/>
    <property type="match status" value="2"/>
</dbReference>
<dbReference type="GO" id="GO:0004197">
    <property type="term" value="F:cysteine-type endopeptidase activity"/>
    <property type="evidence" value="ECO:0007669"/>
    <property type="project" value="InterPro"/>
</dbReference>
<keyword evidence="17" id="KW-0472">Membrane</keyword>
<evidence type="ECO:0000256" key="2">
    <source>
        <dbReference type="ARBA" id="ARBA00020107"/>
    </source>
</evidence>
<feature type="domain" description="SF3 helicase" evidence="19">
    <location>
        <begin position="1728"/>
        <end position="1895"/>
    </location>
</feature>
<evidence type="ECO:0000256" key="5">
    <source>
        <dbReference type="ARBA" id="ARBA00022670"/>
    </source>
</evidence>
<evidence type="ECO:0000256" key="6">
    <source>
        <dbReference type="ARBA" id="ARBA00022679"/>
    </source>
</evidence>
<organism evidence="21">
    <name type="scientific">Thymus vulgaris waikavirus</name>
    <dbReference type="NCBI Taxonomy" id="3027352"/>
    <lineage>
        <taxon>Viruses</taxon>
        <taxon>Riboviria</taxon>
        <taxon>Orthornavirae</taxon>
        <taxon>Pisuviricota</taxon>
        <taxon>Pisoniviricetes</taxon>
        <taxon>Picornavirales</taxon>
        <taxon>Secoviridae</taxon>
        <taxon>Waikavirus</taxon>
        <taxon>Ritunrivirus</taxon>
        <taxon>Waikavirus thymi</taxon>
    </lineage>
</organism>
<dbReference type="CDD" id="cd00205">
    <property type="entry name" value="rhv_like"/>
    <property type="match status" value="1"/>
</dbReference>
<evidence type="ECO:0000256" key="15">
    <source>
        <dbReference type="ARBA" id="ARBA00022953"/>
    </source>
</evidence>
<dbReference type="InterPro" id="IPR014759">
    <property type="entry name" value="Helicase_SF3_ssRNA_vir"/>
</dbReference>
<dbReference type="EMBL" id="BK062999">
    <property type="protein sequence ID" value="DBA13326.1"/>
    <property type="molecule type" value="Genomic_RNA"/>
</dbReference>
<dbReference type="InterPro" id="IPR033703">
    <property type="entry name" value="Rhv-like"/>
</dbReference>
<dbReference type="SUPFAM" id="SSF50494">
    <property type="entry name" value="Trypsin-like serine proteases"/>
    <property type="match status" value="1"/>
</dbReference>
<evidence type="ECO:0000256" key="13">
    <source>
        <dbReference type="ARBA" id="ARBA00022840"/>
    </source>
</evidence>
<keyword evidence="9" id="KW-0547">Nucleotide-binding</keyword>
<dbReference type="Pfam" id="PF12264">
    <property type="entry name" value="Waikav_capsid_1"/>
    <property type="match status" value="1"/>
</dbReference>
<evidence type="ECO:0000256" key="16">
    <source>
        <dbReference type="ARBA" id="ARBA00022989"/>
    </source>
</evidence>
<keyword evidence="7 17" id="KW-0812">Transmembrane</keyword>
<keyword evidence="5" id="KW-0645">Protease</keyword>
<dbReference type="Pfam" id="PF00073">
    <property type="entry name" value="Rhv"/>
    <property type="match status" value="1"/>
</dbReference>
<dbReference type="Pfam" id="PF12381">
    <property type="entry name" value="Peptidase_C3G"/>
    <property type="match status" value="1"/>
</dbReference>
<evidence type="ECO:0000256" key="9">
    <source>
        <dbReference type="ARBA" id="ARBA00022741"/>
    </source>
</evidence>
<dbReference type="GO" id="GO:0003968">
    <property type="term" value="F:RNA-directed RNA polymerase activity"/>
    <property type="evidence" value="ECO:0007669"/>
    <property type="project" value="UniProtKB-KW"/>
</dbReference>
<dbReference type="InterPro" id="IPR043502">
    <property type="entry name" value="DNA/RNA_pol_sf"/>
</dbReference>
<keyword evidence="16 17" id="KW-1133">Transmembrane helix</keyword>
<comment type="subcellular location">
    <subcellularLocation>
        <location evidence="1">Virion</location>
    </subcellularLocation>
</comment>
<dbReference type="GO" id="GO:0039694">
    <property type="term" value="P:viral RNA genome replication"/>
    <property type="evidence" value="ECO:0007669"/>
    <property type="project" value="InterPro"/>
</dbReference>
<sequence>MTNPESSSEVGGVDKLCIVPALTLRVPVGLSFSLNNLCSHFCSFSSTNSCLCNYCNFLFKINSFQVKSKCVLNRNSFRSLFNLSFSECFRLSNLLFKLPASKSLNNGNAKDLARRKFGSQHACPLLDGAGFDSQVESSASCSSFCDNAEHLFECFSISDSRRGEFFPVYGAYSCWYTTCTSCGAACAFASPRESMILVGFLSLFEVHYTGNEYYAGFPFHDERVHISRATARVLLVLRDAFGEVAGMNLPHRDPPCDIPHVAIFPYAVDNGVNYRTVCERRFAKNDIVSSSNDCDHEFVLFSTHGYRIRLTSSMMRVLLLLMPGHGYLYGTMGPLEEHLSEDTIIYVNQACGIKSIGGLLGVNMQCNDKFMSLHQNFYKGSPRGPCEMADNVDRESMNSVWVIPVQKQSSGADEENYDEAVLTEEEVIDELQALIDDDDPLFSIEDEVPRVATRGLGDLGRRVGRLLKGVTNCVTKLHAVWDWPLDTALKAIHGLGAFLDDNKEFVSEETWACKMCLEVQKDTQTMGEEQTKFMNGLQSAIKKLSEAMDGFTGMAKVNFSKIDDRIGKLESTPKAEAPKNCITYDEFRRTILQLQNDIAELKKSQRKEPEKASTSAAAAVDRPLLRYGEEAGEQMPIPRDLHERFHALPPAKQIAMKRNILRAEKQSRSDVVGDFPVESVSDSGGGNVHAVGPSDLVDVLRSEIHVSSFQWNVSDGSGKVLKDVRIPEDVWESGNKFQMFAQHFQYFSCKKISFKITLTSVGMQGGTLLVAWDSVSCATRQKIDSVLQLSNLQFGLLHASNSSELNFVVDSPQIQHLICHSGSEFSISNLGTLKICIANVLNTASETSQQVAVNVWVRFVEPLVNTFTLSSTLMEKQSGHMLFDRELQDIASIVHTGQWNTTSQPNLCSLTVHPTACHIANGLVSQTTLSVLSHLFSRWSGSLEYTLVFGASMFVKGKLLVCAIPVAFRENVPTIEQAMLYPNIVCDLSTGQTEFRFEVPYYSIGQKSLITRDSLYDVSSYNASLVTTRLHVLVLDPLVMNANASNSVEYFVICRPGPSFKLEHVCGVKAEFVDRVIKQGIGRSITGLSFVANGFDEWSHISSKLCEFTLSSESLSAFHLNVTPFLRMHPPCVTLLGWLAQLFSQWSGSLEYTLCVHSHDKTKSSYLRIWHDPNGSAQNEAECEFLSDVEPPSGCDVKIHHPGLEANASFIVPFTARTPKLMLCKARYSPEDGDWLHFYNGSIVIDFVGSGSVSCELYISGGPSYNMFERTVPPRCGKVSAAFTKLSYESNLKGIDKYPLSDGRLQGPVNKAVKKGVSFTPVEGTNKGKPAPEARSLPPAYESGDEALTDEGEPIVFSGGQWHLLRGEKQMGCIPCVSDLKAAAKEAEILSERGTCSKVADLVDLGYEAFYNSDSKLGSIMSALLPLLGKAEKFADNCETGLGMLESVKDKVLSLLTSIVKETIPGMMLSTVREGNYAWATVLTLVGSAAIIWFCKSKAKIGKKIAVLCMIVWSPFIASKVWELGSWIRGNFFPQREKKEERCRPHLLVGTSEGLGEMLGNFTEWLAGNWAVVAQSLLMVLGVVASLVVWGTIPDGKKLESFSAKFKEVGDKGRTFSNIFSGFTSIQKMCGEWSQKLVSWLLGLSGGALPKADSALQSILDFDLRKWVKDVRDLSLQENRFVDFGADERLIVVRNLYDKSEKVQKALIEGCKVDAQLGLIIRDCKDKCTELLNESYTYKGMKKPRIDPIHVSFLGKPGVGKSAIAEKVINDLLDHRGEPRIDRIYTRCCADQYWSNYHHEPVIFYDDLGAISSKLKLSDYAEIMGVKSNRPFSVPMAAVEDKGKHCTSKYVFSCTNKWYLDDTGDVTTKAAFYRRRNVMVEVERESAMNPEDPTEGLVFTVAGPRGNNPENPIFGTKTEWNENFLQNIDTSEWEFNRVPYSTFLKFLSVYCSAYMENQEKLLKGANRTHTVDYSSDEVFETNEAEAQSGEVTYTLRELIECFDNLNVKAGDLSKYMQESGFLVPKEWRKKKVLGFYELMRTCCGCSNKEVCSFDMFLARISNVAKRNLKGKPKFAPRFTSMSSDPEAIVLSFKDAVRLEVFEPSDVWAVLATYYKWSFVGGTCYYEMEKFKNFSKGREVVEADDDFEITQPVSIIGGQKYISWPTLSLLLPGVECLSVFDGAGFVRVICTEDGFKSEVDDVGIWNSFWAEGFTVETNFQYLLNDRDRAIARLLIKDIVDFGDGTHYSEDFKRVLLEARDIFVEEARFVAFILYCVEVRLAAYRIARKNAEKLKKRQLSCSFFQKFEDYEKGIIPGYSKNVKICLAVAGGITFAGALIGSIYGLISLFGKTKKIVEESGDPVEAVAEMAGGWASSGEQTHFHATQKRHPKVLFSPMLADKQVSGAFASSGEQTHFQVVGKKAPRVLANFWSAEPQKGFGLTYDEATPLHNDLVKLGKKKQKLRVSKAIKEIVQEEKSSSEILEGLTKWRKGYLDKKILDTETGLVPGASEHVVKASKQVVNDGILFENDDDFVVHDSVMATIEQLFSTHELELKKIVKDGTCIKGERQAMVGRYGIERDTNMTDMIKTHVTKMSCVLLKLHDGKAKYASVLRLKGTFVLCPAHYCDDFLDGDEVYFVCLHKVVKITLDYSKACLVSKFQDLLVWDLGTTIPASIDYMKHIPTAEDWKHYRKGSGALVITQYGHEVTLSFVHVLDSIEQVAPNSGVDSCSYSMGDGNHVIVTGLRYRVHCAPGFCGAAILRGDTKMTRKIVGMHVAGEKNSGIGYAESLVFEPILQAMKTIEGARHISKSEDVCKVDVCQKHSREISGKGNLGLIGIVPRGQQASLPTKTSICKSIIHAEIGAVKTEPSILSTWDHRLGTKRGEWDPIVEGALKYGIYTKPFPKSLIDLTTQHLIKHFLWMDNPLQKREVNSTEIGINGIDLTDYWNPMEMKTSAGWPYCTRKPSGAVGKSWLFRENGKYQSGRVRYEFDDSELIANFEHYHDEIKQGVVPRFCTIECPKDERRKLSKIYDTPATRTFTILAPEVNILFRMYFGDFAAMVMANRFSSFTQVGINPETLEWSELMNGLKAMGPNGFAGDYAKFDGIGPAEIYHAIVDVINVWYGDGDENARARHCLIHAIVHREGIAGDVLLSYSQGMPSGFAMTVIFNSFVNYYFMAIAWMSIVQKSELRHQWDLKSFDTYTKIIVYGDDNVVAVHSAFEKVYNLRSVARFLAEHNVTYTDDAKNPIDMSEPVVPIESVTFLKREFHQLGQSSGIWKCPLNKTSIEERIHWIRETEDPIDALQQNVESAFHEAAIWGEGYFSDFKDRVNGALRKALLPECNMSYLECHSDWWNNMTSFAVPGNDLLSLVELSKKNEISLGNKFKDLKLSDGQTLGVVLRDAVKVQTVLYK</sequence>
<evidence type="ECO:0000259" key="19">
    <source>
        <dbReference type="PROSITE" id="PS51218"/>
    </source>
</evidence>
<feature type="domain" description="Peptidase C3" evidence="20">
    <location>
        <begin position="2578"/>
        <end position="2792"/>
    </location>
</feature>
<dbReference type="InterPro" id="IPR043128">
    <property type="entry name" value="Rev_trsase/Diguanyl_cyclase"/>
</dbReference>
<dbReference type="InterPro" id="IPR000605">
    <property type="entry name" value="Helicase_SF3_ssDNA/RNA_vir"/>
</dbReference>
<dbReference type="Pfam" id="PF00680">
    <property type="entry name" value="RdRP_1"/>
    <property type="match status" value="1"/>
</dbReference>
<dbReference type="InterPro" id="IPR029053">
    <property type="entry name" value="Viral_coat"/>
</dbReference>
<evidence type="ECO:0000256" key="4">
    <source>
        <dbReference type="ARBA" id="ARBA00022561"/>
    </source>
</evidence>
<dbReference type="Gene3D" id="2.60.120.20">
    <property type="match status" value="3"/>
</dbReference>
<dbReference type="Gene3D" id="3.30.70.270">
    <property type="match status" value="1"/>
</dbReference>
<dbReference type="GO" id="GO:0005524">
    <property type="term" value="F:ATP binding"/>
    <property type="evidence" value="ECO:0007669"/>
    <property type="project" value="UniProtKB-KW"/>
</dbReference>
<evidence type="ECO:0000256" key="17">
    <source>
        <dbReference type="SAM" id="Phobius"/>
    </source>
</evidence>
<keyword evidence="3" id="KW-0696">RNA-directed RNA polymerase</keyword>
<keyword evidence="12" id="KW-0788">Thiol protease</keyword>
<keyword evidence="8" id="KW-0548">Nucleotidyltransferase</keyword>
<dbReference type="GO" id="GO:0006351">
    <property type="term" value="P:DNA-templated transcription"/>
    <property type="evidence" value="ECO:0007669"/>
    <property type="project" value="InterPro"/>
</dbReference>
<dbReference type="InterPro" id="IPR044067">
    <property type="entry name" value="PCV_3C_PRO"/>
</dbReference>
<keyword evidence="14" id="KW-0946">Virion</keyword>
<evidence type="ECO:0000256" key="11">
    <source>
        <dbReference type="ARBA" id="ARBA00022806"/>
    </source>
</evidence>
<evidence type="ECO:0000256" key="8">
    <source>
        <dbReference type="ARBA" id="ARBA00022695"/>
    </source>
</evidence>
<evidence type="ECO:0000256" key="3">
    <source>
        <dbReference type="ARBA" id="ARBA00022484"/>
    </source>
</evidence>
<accession>A0AA48P954</accession>
<reference evidence="21" key="1">
    <citation type="journal article" date="2023" name="Virology">
        <title>Broadening the host range and genetic diversity of waikaviruses.</title>
        <authorList>
            <person name="Sidharthan V.K."/>
            <person name="Rajeswari V."/>
            <person name="Baranwal V.K."/>
        </authorList>
    </citation>
    <scope>NUCLEOTIDE SEQUENCE</scope>
    <source>
        <strain evidence="21">Thy vul</strain>
    </source>
</reference>
<evidence type="ECO:0000259" key="20">
    <source>
        <dbReference type="PROSITE" id="PS51874"/>
    </source>
</evidence>
<dbReference type="GO" id="GO:0003724">
    <property type="term" value="F:RNA helicase activity"/>
    <property type="evidence" value="ECO:0007669"/>
    <property type="project" value="InterPro"/>
</dbReference>
<protein>
    <recommendedName>
        <fullName evidence="2">Genome polyprotein</fullName>
    </recommendedName>
</protein>
<dbReference type="InterPro" id="IPR009003">
    <property type="entry name" value="Peptidase_S1_PA"/>
</dbReference>
<name>A0AA48P954_9SECO</name>
<feature type="transmembrane region" description="Helical" evidence="17">
    <location>
        <begin position="2322"/>
        <end position="2344"/>
    </location>
</feature>
<dbReference type="InterPro" id="IPR024379">
    <property type="entry name" value="Waikavirus_capsid-1"/>
</dbReference>
<evidence type="ECO:0000259" key="18">
    <source>
        <dbReference type="PROSITE" id="PS50507"/>
    </source>
</evidence>
<proteinExistence type="predicted"/>
<dbReference type="CDD" id="cd23169">
    <property type="entry name" value="ps-ssRNAv-Picornavirales"/>
    <property type="match status" value="1"/>
</dbReference>
<evidence type="ECO:0000256" key="1">
    <source>
        <dbReference type="ARBA" id="ARBA00004328"/>
    </source>
</evidence>
<dbReference type="InterPro" id="IPR024387">
    <property type="entry name" value="Pept_C3G_Picornavir"/>
</dbReference>
<dbReference type="InterPro" id="IPR001676">
    <property type="entry name" value="Picornavirus_capsid"/>
</dbReference>
<dbReference type="PROSITE" id="PS51874">
    <property type="entry name" value="PCV_3C_PRO"/>
    <property type="match status" value="1"/>
</dbReference>
<dbReference type="Gene3D" id="2.40.10.10">
    <property type="entry name" value="Trypsin-like serine proteases"/>
    <property type="match status" value="1"/>
</dbReference>
<keyword evidence="6" id="KW-0808">Transferase</keyword>
<keyword evidence="13" id="KW-0067">ATP-binding</keyword>
<dbReference type="InterPro" id="IPR007094">
    <property type="entry name" value="RNA-dir_pol_PSvirus"/>
</dbReference>
<evidence type="ECO:0000256" key="7">
    <source>
        <dbReference type="ARBA" id="ARBA00022692"/>
    </source>
</evidence>
<dbReference type="GO" id="GO:0003723">
    <property type="term" value="F:RNA binding"/>
    <property type="evidence" value="ECO:0007669"/>
    <property type="project" value="InterPro"/>
</dbReference>
<dbReference type="PROSITE" id="PS51218">
    <property type="entry name" value="SF3_HELICASE_2"/>
    <property type="match status" value="1"/>
</dbReference>
<dbReference type="SUPFAM" id="SSF56672">
    <property type="entry name" value="DNA/RNA polymerases"/>
    <property type="match status" value="1"/>
</dbReference>
<keyword evidence="10" id="KW-0378">Hydrolase</keyword>
<keyword evidence="4" id="KW-0167">Capsid protein</keyword>
<keyword evidence="11" id="KW-0347">Helicase</keyword>
<dbReference type="Gene3D" id="1.20.960.20">
    <property type="match status" value="1"/>
</dbReference>
<dbReference type="PROSITE" id="PS50507">
    <property type="entry name" value="RDRP_SSRNA_POS"/>
    <property type="match status" value="1"/>
</dbReference>
<dbReference type="InterPro" id="IPR001205">
    <property type="entry name" value="RNA-dir_pol_C"/>
</dbReference>
<dbReference type="Pfam" id="PF00910">
    <property type="entry name" value="RNA_helicase"/>
    <property type="match status" value="1"/>
</dbReference>
<dbReference type="GO" id="GO:0005198">
    <property type="term" value="F:structural molecule activity"/>
    <property type="evidence" value="ECO:0007669"/>
    <property type="project" value="InterPro"/>
</dbReference>
<feature type="transmembrane region" description="Helical" evidence="17">
    <location>
        <begin position="1570"/>
        <end position="1593"/>
    </location>
</feature>
<dbReference type="GO" id="GO:0006508">
    <property type="term" value="P:proteolysis"/>
    <property type="evidence" value="ECO:0007669"/>
    <property type="project" value="UniProtKB-KW"/>
</dbReference>
<evidence type="ECO:0000256" key="14">
    <source>
        <dbReference type="ARBA" id="ARBA00022844"/>
    </source>
</evidence>
<evidence type="ECO:0000313" key="21">
    <source>
        <dbReference type="EMBL" id="DBA13326.1"/>
    </source>
</evidence>
<dbReference type="InterPro" id="IPR043504">
    <property type="entry name" value="Peptidase_S1_PA_chymotrypsin"/>
</dbReference>
<evidence type="ECO:0000256" key="12">
    <source>
        <dbReference type="ARBA" id="ARBA00022807"/>
    </source>
</evidence>
<evidence type="ECO:0000256" key="10">
    <source>
        <dbReference type="ARBA" id="ARBA00022801"/>
    </source>
</evidence>
<dbReference type="GO" id="GO:0019028">
    <property type="term" value="C:viral capsid"/>
    <property type="evidence" value="ECO:0007669"/>
    <property type="project" value="UniProtKB-KW"/>
</dbReference>